<feature type="region of interest" description="Disordered" evidence="1">
    <location>
        <begin position="16"/>
        <end position="74"/>
    </location>
</feature>
<evidence type="ECO:0000313" key="3">
    <source>
        <dbReference type="WBParaSite" id="MBELARI_LOCUS3837"/>
    </source>
</evidence>
<keyword evidence="2" id="KW-1185">Reference proteome</keyword>
<reference evidence="3" key="1">
    <citation type="submission" date="2024-02" db="UniProtKB">
        <authorList>
            <consortium name="WormBaseParasite"/>
        </authorList>
    </citation>
    <scope>IDENTIFICATION</scope>
</reference>
<evidence type="ECO:0000313" key="2">
    <source>
        <dbReference type="Proteomes" id="UP000887575"/>
    </source>
</evidence>
<feature type="compositionally biased region" description="Basic and acidic residues" evidence="1">
    <location>
        <begin position="64"/>
        <end position="74"/>
    </location>
</feature>
<dbReference type="WBParaSite" id="MBELARI_LOCUS3837">
    <property type="protein sequence ID" value="MBELARI_LOCUS3837"/>
    <property type="gene ID" value="MBELARI_LOCUS3837"/>
</dbReference>
<sequence>MFKNFRDLCNSFPAHFAIAPDRKKNTGKPQSADSGPTATEASPPTTTESSPPTATKASPRRRSNKQEKLSLERR</sequence>
<accession>A0AAF3FAD7</accession>
<name>A0AAF3FAD7_9BILA</name>
<feature type="compositionally biased region" description="Low complexity" evidence="1">
    <location>
        <begin position="36"/>
        <end position="57"/>
    </location>
</feature>
<dbReference type="AlphaFoldDB" id="A0AAF3FAD7"/>
<protein>
    <submittedName>
        <fullName evidence="3">Uncharacterized protein</fullName>
    </submittedName>
</protein>
<dbReference type="Proteomes" id="UP000887575">
    <property type="component" value="Unassembled WGS sequence"/>
</dbReference>
<proteinExistence type="predicted"/>
<organism evidence="2 3">
    <name type="scientific">Mesorhabditis belari</name>
    <dbReference type="NCBI Taxonomy" id="2138241"/>
    <lineage>
        <taxon>Eukaryota</taxon>
        <taxon>Metazoa</taxon>
        <taxon>Ecdysozoa</taxon>
        <taxon>Nematoda</taxon>
        <taxon>Chromadorea</taxon>
        <taxon>Rhabditida</taxon>
        <taxon>Rhabditina</taxon>
        <taxon>Rhabditomorpha</taxon>
        <taxon>Rhabditoidea</taxon>
        <taxon>Rhabditidae</taxon>
        <taxon>Mesorhabditinae</taxon>
        <taxon>Mesorhabditis</taxon>
    </lineage>
</organism>
<evidence type="ECO:0000256" key="1">
    <source>
        <dbReference type="SAM" id="MobiDB-lite"/>
    </source>
</evidence>